<accession>A0ABT6YG21</accession>
<evidence type="ECO:0000313" key="3">
    <source>
        <dbReference type="Proteomes" id="UP001236507"/>
    </source>
</evidence>
<evidence type="ECO:0008006" key="4">
    <source>
        <dbReference type="Google" id="ProtNLM"/>
    </source>
</evidence>
<proteinExistence type="predicted"/>
<protein>
    <recommendedName>
        <fullName evidence="4">Outer membrane protein beta-barrel domain-containing protein</fullName>
    </recommendedName>
</protein>
<sequence length="616" mass="70083">MPSINITLRLCLIGGILIFSLQQPAFSQDLEAEAQKLKNLAKLPSQVLQEGIKVSGGVNSLSTFYTTNAVESTGRLPFESILAGNINFDFYGKVKMPFTFTFNSQNINFKSPFDERLRFQNPFNRFQFRPTYKGLTVLMGVNSMTFSPYTLNGHRFDGIGVQFKPKRKPFYASLMWGTLQKAVYRDTTGQTRNNNPAYQRKSWGFQLGYKSKGYLEEISLLNSRDELGSLPYTIDDFAYPEANVAVGFKGSALIQKNWTLSMDLAMSGLTKDIRNTLNEPQSNNFSFGGLLQTNRSTIIKRALKTGLKYGGKSFQTALEYTRVDPEYKTHGAYYFVNDLENVALNTTSNWLKNRLNIAVSIGRQHNNLAESANLQTLWQWVGSTNISFIPSDKTMLNLTYSTFQSYTNLRTDMEYLTTISTYAGLDTLNYRQINQNLQLMFVKKLPRATKEHPQVLQVQGLYQGSSNQQGSLTRSTQVNTLNLVYNNQLVAQKRNYSVALNINRNDLVVRSEWFVGPSFTYQKALLNQKIQIQSALNYLKTIRSTDQSGDVLNARFTLGFQPSKEHQFNLSLLSMYRNLSPGKIIERNFWDMTLTLGYQYQFQTKFGAITPKTNSK</sequence>
<feature type="chain" id="PRO_5045761715" description="Outer membrane protein beta-barrel domain-containing protein" evidence="1">
    <location>
        <begin position="28"/>
        <end position="616"/>
    </location>
</feature>
<organism evidence="2 3">
    <name type="scientific">Flectobacillus roseus</name>
    <dbReference type="NCBI Taxonomy" id="502259"/>
    <lineage>
        <taxon>Bacteria</taxon>
        <taxon>Pseudomonadati</taxon>
        <taxon>Bacteroidota</taxon>
        <taxon>Cytophagia</taxon>
        <taxon>Cytophagales</taxon>
        <taxon>Flectobacillaceae</taxon>
        <taxon>Flectobacillus</taxon>
    </lineage>
</organism>
<keyword evidence="1" id="KW-0732">Signal</keyword>
<dbReference type="EMBL" id="JASHIF010000032">
    <property type="protein sequence ID" value="MDI9862549.1"/>
    <property type="molecule type" value="Genomic_DNA"/>
</dbReference>
<evidence type="ECO:0000313" key="2">
    <source>
        <dbReference type="EMBL" id="MDI9862549.1"/>
    </source>
</evidence>
<gene>
    <name evidence="2" type="ORF">QM524_25210</name>
</gene>
<comment type="caution">
    <text evidence="2">The sequence shown here is derived from an EMBL/GenBank/DDBJ whole genome shotgun (WGS) entry which is preliminary data.</text>
</comment>
<dbReference type="RefSeq" id="WP_283346787.1">
    <property type="nucleotide sequence ID" value="NZ_JASHIF010000032.1"/>
</dbReference>
<dbReference type="Proteomes" id="UP001236507">
    <property type="component" value="Unassembled WGS sequence"/>
</dbReference>
<feature type="signal peptide" evidence="1">
    <location>
        <begin position="1"/>
        <end position="27"/>
    </location>
</feature>
<reference evidence="2 3" key="1">
    <citation type="submission" date="2023-05" db="EMBL/GenBank/DDBJ databases">
        <title>Novel species of genus Flectobacillus isolated from stream in China.</title>
        <authorList>
            <person name="Lu H."/>
        </authorList>
    </citation>
    <scope>NUCLEOTIDE SEQUENCE [LARGE SCALE GENOMIC DNA]</scope>
    <source>
        <strain evidence="2 3">KCTC 42575</strain>
    </source>
</reference>
<keyword evidence="3" id="KW-1185">Reference proteome</keyword>
<evidence type="ECO:0000256" key="1">
    <source>
        <dbReference type="SAM" id="SignalP"/>
    </source>
</evidence>
<name>A0ABT6YG21_9BACT</name>